<evidence type="ECO:0008006" key="5">
    <source>
        <dbReference type="Google" id="ProtNLM"/>
    </source>
</evidence>
<dbReference type="GO" id="GO:0016020">
    <property type="term" value="C:membrane"/>
    <property type="evidence" value="ECO:0007669"/>
    <property type="project" value="TreeGrafter"/>
</dbReference>
<keyword evidence="4" id="KW-1185">Reference proteome</keyword>
<dbReference type="InterPro" id="IPR012464">
    <property type="entry name" value="DUF1676"/>
</dbReference>
<dbReference type="OMA" id="HSIAYAG"/>
<keyword evidence="1" id="KW-1133">Transmembrane helix</keyword>
<dbReference type="OrthoDB" id="8179503at2759"/>
<dbReference type="PANTHER" id="PTHR21879">
    <property type="entry name" value="FI03362P-RELATED-RELATED"/>
    <property type="match status" value="1"/>
</dbReference>
<name>A0A7R8UQN9_HERIL</name>
<keyword evidence="1" id="KW-0812">Transmembrane</keyword>
<dbReference type="Proteomes" id="UP000594454">
    <property type="component" value="Chromosome 3"/>
</dbReference>
<accession>A0A7R8UQN9</accession>
<dbReference type="PANTHER" id="PTHR21879:SF18">
    <property type="entry name" value="LD17368P"/>
    <property type="match status" value="1"/>
</dbReference>
<dbReference type="EMBL" id="LR899011">
    <property type="protein sequence ID" value="CAD7085272.1"/>
    <property type="molecule type" value="Genomic_DNA"/>
</dbReference>
<keyword evidence="1" id="KW-0472">Membrane</keyword>
<dbReference type="Pfam" id="PF07898">
    <property type="entry name" value="DUF1676"/>
    <property type="match status" value="1"/>
</dbReference>
<organism evidence="3 4">
    <name type="scientific">Hermetia illucens</name>
    <name type="common">Black soldier fly</name>
    <dbReference type="NCBI Taxonomy" id="343691"/>
    <lineage>
        <taxon>Eukaryota</taxon>
        <taxon>Metazoa</taxon>
        <taxon>Ecdysozoa</taxon>
        <taxon>Arthropoda</taxon>
        <taxon>Hexapoda</taxon>
        <taxon>Insecta</taxon>
        <taxon>Pterygota</taxon>
        <taxon>Neoptera</taxon>
        <taxon>Endopterygota</taxon>
        <taxon>Diptera</taxon>
        <taxon>Brachycera</taxon>
        <taxon>Stratiomyomorpha</taxon>
        <taxon>Stratiomyidae</taxon>
        <taxon>Hermetiinae</taxon>
        <taxon>Hermetia</taxon>
    </lineage>
</organism>
<dbReference type="AlphaFoldDB" id="A0A7R8UQN9"/>
<reference evidence="3 4" key="1">
    <citation type="submission" date="2020-11" db="EMBL/GenBank/DDBJ databases">
        <authorList>
            <person name="Wallbank WR R."/>
            <person name="Pardo Diaz C."/>
            <person name="Kozak K."/>
            <person name="Martin S."/>
            <person name="Jiggins C."/>
            <person name="Moest M."/>
            <person name="Warren A I."/>
            <person name="Generalovic N T."/>
            <person name="Byers J.R.P. K."/>
            <person name="Montejo-Kovacevich G."/>
            <person name="Yen C E."/>
        </authorList>
    </citation>
    <scope>NUCLEOTIDE SEQUENCE [LARGE SCALE GENOMIC DNA]</scope>
</reference>
<feature type="transmembrane region" description="Helical" evidence="1">
    <location>
        <begin position="151"/>
        <end position="173"/>
    </location>
</feature>
<evidence type="ECO:0000313" key="4">
    <source>
        <dbReference type="Proteomes" id="UP000594454"/>
    </source>
</evidence>
<feature type="signal peptide" evidence="2">
    <location>
        <begin position="1"/>
        <end position="17"/>
    </location>
</feature>
<keyword evidence="2" id="KW-0732">Signal</keyword>
<protein>
    <recommendedName>
        <fullName evidence="5">Osiris 6</fullName>
    </recommendedName>
</protein>
<dbReference type="FunCoup" id="A0A7R8UQN9">
    <property type="interactions" value="5"/>
</dbReference>
<proteinExistence type="predicted"/>
<evidence type="ECO:0000313" key="3">
    <source>
        <dbReference type="EMBL" id="CAD7085272.1"/>
    </source>
</evidence>
<evidence type="ECO:0000256" key="1">
    <source>
        <dbReference type="SAM" id="Phobius"/>
    </source>
</evidence>
<feature type="transmembrane region" description="Helical" evidence="1">
    <location>
        <begin position="180"/>
        <end position="199"/>
    </location>
</feature>
<sequence>MKVLFTSCCLLFALAIAEEQPSVLQECFDQDSISCVQLTFFRQAKEFFDKPTVEFVGGLSLTKTAEGRQAKALEDNAIAVETAKSVDERNTQIQNYLFTELKNFFQERSLNFNFANAARSISNAIPDDVKAEMRGLVEEGRLKKRKLLRKLMPILMGLKVKFVALGVLTLFGLLFIAKKALVVSFIALALSLFSGLSGLSQKSGGGLGGGLFSGLGNLFGGGAGGGYSAGGAGWAGNGGWSSGGGWSGGNSGWDSHGAYSSPVAQTVAYSGHKQVRRR</sequence>
<gene>
    <name evidence="3" type="ORF">HERILL_LOCUS8123</name>
</gene>
<dbReference type="InParanoid" id="A0A7R8UQN9"/>
<evidence type="ECO:0000256" key="2">
    <source>
        <dbReference type="SAM" id="SignalP"/>
    </source>
</evidence>
<feature type="chain" id="PRO_5030674426" description="Osiris 6" evidence="2">
    <location>
        <begin position="18"/>
        <end position="278"/>
    </location>
</feature>